<evidence type="ECO:0000259" key="5">
    <source>
        <dbReference type="Pfam" id="PF00174"/>
    </source>
</evidence>
<proteinExistence type="predicted"/>
<evidence type="ECO:0000256" key="3">
    <source>
        <dbReference type="ARBA" id="ARBA00022723"/>
    </source>
</evidence>
<dbReference type="OrthoDB" id="9795587at2"/>
<dbReference type="GO" id="GO:0008482">
    <property type="term" value="F:sulfite oxidase activity"/>
    <property type="evidence" value="ECO:0007669"/>
    <property type="project" value="TreeGrafter"/>
</dbReference>
<dbReference type="GO" id="GO:0030151">
    <property type="term" value="F:molybdenum ion binding"/>
    <property type="evidence" value="ECO:0007669"/>
    <property type="project" value="InterPro"/>
</dbReference>
<protein>
    <submittedName>
        <fullName evidence="7">Sulfite dehydrogenase (Cytochrome) subunit SorA apoprotein</fullName>
    </submittedName>
</protein>
<evidence type="ECO:0000256" key="2">
    <source>
        <dbReference type="ARBA" id="ARBA00022505"/>
    </source>
</evidence>
<dbReference type="EMBL" id="PVTL01000008">
    <property type="protein sequence ID" value="PRY66968.1"/>
    <property type="molecule type" value="Genomic_DNA"/>
</dbReference>
<keyword evidence="2" id="KW-0500">Molybdenum</keyword>
<dbReference type="GO" id="GO:0020037">
    <property type="term" value="F:heme binding"/>
    <property type="evidence" value="ECO:0007669"/>
    <property type="project" value="TreeGrafter"/>
</dbReference>
<name>A0A2T0VA72_9MICO</name>
<organism evidence="7 8">
    <name type="scientific">Glaciihabitans tibetensis</name>
    <dbReference type="NCBI Taxonomy" id="1266600"/>
    <lineage>
        <taxon>Bacteria</taxon>
        <taxon>Bacillati</taxon>
        <taxon>Actinomycetota</taxon>
        <taxon>Actinomycetes</taxon>
        <taxon>Micrococcales</taxon>
        <taxon>Microbacteriaceae</taxon>
        <taxon>Glaciihabitans</taxon>
    </lineage>
</organism>
<sequence>MVELTTQDIGDLWVEGKHPDLEVLSPQPLVAATPIALMAGQRITTTDRIFIRNIQDFPEAHTVAARPIEGWEIELVGLMTPSRIVIQAEELLDMEQVEYEMVLQCSGNGRAMYPSIPGTPWNQGGVANVVFSGVPLSAVLEKHGVIIDPQVRYVTAEGREGAMGPELSDLEHSLPVADVLATSIIALRLNGEPLPGIHGGPVRLITPGFFGTMQLKWLARLRFEVSESTCFYHAVEYRVPLSPVKPGDDFEFTLDNSRPTWLIKLMSYVLEPAPHATVARGTVTVSGVAYNDGMARLEAVLVSVDRGETWQPTQFDTPDSPYAWYLWSTQVQLDPGEHEIWARAIDYLGRSQPLDGSVNWNPNGYEWTGVFKTPITVS</sequence>
<dbReference type="Proteomes" id="UP000237983">
    <property type="component" value="Unassembled WGS sequence"/>
</dbReference>
<dbReference type="InterPro" id="IPR005066">
    <property type="entry name" value="MoCF_OxRdtse_dimer"/>
</dbReference>
<evidence type="ECO:0000313" key="7">
    <source>
        <dbReference type="EMBL" id="PRY66968.1"/>
    </source>
</evidence>
<dbReference type="SUPFAM" id="SSF56524">
    <property type="entry name" value="Oxidoreductase molybdopterin-binding domain"/>
    <property type="match status" value="1"/>
</dbReference>
<dbReference type="Pfam" id="PF03404">
    <property type="entry name" value="Mo-co_dimer"/>
    <property type="match status" value="1"/>
</dbReference>
<dbReference type="Pfam" id="PF00174">
    <property type="entry name" value="Oxidored_molyb"/>
    <property type="match status" value="1"/>
</dbReference>
<dbReference type="InterPro" id="IPR036374">
    <property type="entry name" value="OxRdtase_Mopterin-bd_sf"/>
</dbReference>
<dbReference type="GO" id="GO:0006790">
    <property type="term" value="P:sulfur compound metabolic process"/>
    <property type="evidence" value="ECO:0007669"/>
    <property type="project" value="TreeGrafter"/>
</dbReference>
<evidence type="ECO:0000256" key="4">
    <source>
        <dbReference type="ARBA" id="ARBA00023002"/>
    </source>
</evidence>
<reference evidence="7 8" key="1">
    <citation type="submission" date="2018-03" db="EMBL/GenBank/DDBJ databases">
        <title>Genomic Encyclopedia of Type Strains, Phase III (KMG-III): the genomes of soil and plant-associated and newly described type strains.</title>
        <authorList>
            <person name="Whitman W."/>
        </authorList>
    </citation>
    <scope>NUCLEOTIDE SEQUENCE [LARGE SCALE GENOMIC DNA]</scope>
    <source>
        <strain evidence="7 8">CGMCC 1.12484</strain>
    </source>
</reference>
<keyword evidence="3" id="KW-0479">Metal-binding</keyword>
<dbReference type="AlphaFoldDB" id="A0A2T0VA72"/>
<evidence type="ECO:0000259" key="6">
    <source>
        <dbReference type="Pfam" id="PF03404"/>
    </source>
</evidence>
<feature type="domain" description="Moybdenum cofactor oxidoreductase dimerisation" evidence="6">
    <location>
        <begin position="263"/>
        <end position="375"/>
    </location>
</feature>
<comment type="caution">
    <text evidence="7">The sequence shown here is derived from an EMBL/GenBank/DDBJ whole genome shotgun (WGS) entry which is preliminary data.</text>
</comment>
<dbReference type="RefSeq" id="WP_106214049.1">
    <property type="nucleotide sequence ID" value="NZ_PVTL01000008.1"/>
</dbReference>
<comment type="cofactor">
    <cofactor evidence="1">
        <name>Mo-molybdopterin</name>
        <dbReference type="ChEBI" id="CHEBI:71302"/>
    </cofactor>
</comment>
<dbReference type="InterPro" id="IPR014756">
    <property type="entry name" value="Ig_E-set"/>
</dbReference>
<feature type="domain" description="Oxidoreductase molybdopterin-binding" evidence="5">
    <location>
        <begin position="68"/>
        <end position="231"/>
    </location>
</feature>
<dbReference type="InterPro" id="IPR000572">
    <property type="entry name" value="OxRdtase_Mopterin-bd_dom"/>
</dbReference>
<dbReference type="SUPFAM" id="SSF81296">
    <property type="entry name" value="E set domains"/>
    <property type="match status" value="1"/>
</dbReference>
<evidence type="ECO:0000256" key="1">
    <source>
        <dbReference type="ARBA" id="ARBA00001924"/>
    </source>
</evidence>
<dbReference type="GO" id="GO:0043546">
    <property type="term" value="F:molybdopterin cofactor binding"/>
    <property type="evidence" value="ECO:0007669"/>
    <property type="project" value="TreeGrafter"/>
</dbReference>
<dbReference type="InterPro" id="IPR008335">
    <property type="entry name" value="Mopterin_OxRdtase_euk"/>
</dbReference>
<gene>
    <name evidence="7" type="ORF">B0I08_10852</name>
</gene>
<dbReference type="Gene3D" id="3.90.420.10">
    <property type="entry name" value="Oxidoreductase, molybdopterin-binding domain"/>
    <property type="match status" value="1"/>
</dbReference>
<dbReference type="Gene3D" id="2.60.40.650">
    <property type="match status" value="1"/>
</dbReference>
<evidence type="ECO:0000313" key="8">
    <source>
        <dbReference type="Proteomes" id="UP000237983"/>
    </source>
</evidence>
<keyword evidence="4" id="KW-0560">Oxidoreductase</keyword>
<keyword evidence="8" id="KW-1185">Reference proteome</keyword>
<dbReference type="PRINTS" id="PR00407">
    <property type="entry name" value="EUMOPTERIN"/>
</dbReference>
<dbReference type="PANTHER" id="PTHR19372:SF7">
    <property type="entry name" value="SULFITE OXIDASE, MITOCHONDRIAL"/>
    <property type="match status" value="1"/>
</dbReference>
<accession>A0A2T0VA72</accession>
<dbReference type="PANTHER" id="PTHR19372">
    <property type="entry name" value="SULFITE REDUCTASE"/>
    <property type="match status" value="1"/>
</dbReference>